<dbReference type="PANTHER" id="PTHR36113:SF1">
    <property type="entry name" value="GLYOXALASE_BLEOMYCIN RESISTANCE PROTEIN_DIOXYGENASE"/>
    <property type="match status" value="1"/>
</dbReference>
<dbReference type="Pfam" id="PF00903">
    <property type="entry name" value="Glyoxalase"/>
    <property type="match status" value="1"/>
</dbReference>
<reference evidence="3" key="1">
    <citation type="submission" date="2016-09" db="EMBL/GenBank/DDBJ databases">
        <authorList>
            <person name="Varghese N."/>
            <person name="Submissions S."/>
        </authorList>
    </citation>
    <scope>NUCLEOTIDE SEQUENCE [LARGE SCALE GENOMIC DNA]</scope>
    <source>
        <strain evidence="3">ANC 3699</strain>
    </source>
</reference>
<proteinExistence type="predicted"/>
<dbReference type="InterPro" id="IPR004360">
    <property type="entry name" value="Glyas_Fos-R_dOase_dom"/>
</dbReference>
<dbReference type="RefSeq" id="WP_092614377.1">
    <property type="nucleotide sequence ID" value="NZ_FMYK01000001.1"/>
</dbReference>
<dbReference type="Proteomes" id="UP000242317">
    <property type="component" value="Unassembled WGS sequence"/>
</dbReference>
<dbReference type="InterPro" id="IPR029068">
    <property type="entry name" value="Glyas_Bleomycin-R_OHBP_Dase"/>
</dbReference>
<dbReference type="Gene3D" id="3.10.180.10">
    <property type="entry name" value="2,3-Dihydroxybiphenyl 1,2-Dioxygenase, domain 1"/>
    <property type="match status" value="2"/>
</dbReference>
<keyword evidence="2" id="KW-0223">Dioxygenase</keyword>
<dbReference type="PANTHER" id="PTHR36113">
    <property type="entry name" value="LYASE, PUTATIVE-RELATED-RELATED"/>
    <property type="match status" value="1"/>
</dbReference>
<dbReference type="SUPFAM" id="SSF54593">
    <property type="entry name" value="Glyoxalase/Bleomycin resistance protein/Dihydroxybiphenyl dioxygenase"/>
    <property type="match status" value="2"/>
</dbReference>
<dbReference type="AlphaFoldDB" id="A0A1G6GJM1"/>
<dbReference type="InterPro" id="IPR051332">
    <property type="entry name" value="Fosfomycin_Res_Enzymes"/>
</dbReference>
<protein>
    <submittedName>
        <fullName evidence="2">2,3-dihydroxybiphenyl 1,2-dioxygenase</fullName>
    </submittedName>
</protein>
<gene>
    <name evidence="2" type="ORF">SAMN05421749_10162</name>
</gene>
<organism evidence="2 3">
    <name type="scientific">Acinetobacter marinus</name>
    <dbReference type="NCBI Taxonomy" id="281375"/>
    <lineage>
        <taxon>Bacteria</taxon>
        <taxon>Pseudomonadati</taxon>
        <taxon>Pseudomonadota</taxon>
        <taxon>Gammaproteobacteria</taxon>
        <taxon>Moraxellales</taxon>
        <taxon>Moraxellaceae</taxon>
        <taxon>Acinetobacter</taxon>
    </lineage>
</organism>
<evidence type="ECO:0000313" key="2">
    <source>
        <dbReference type="EMBL" id="SDB82140.1"/>
    </source>
</evidence>
<feature type="domain" description="VOC" evidence="1">
    <location>
        <begin position="14"/>
        <end position="128"/>
    </location>
</feature>
<evidence type="ECO:0000313" key="3">
    <source>
        <dbReference type="Proteomes" id="UP000242317"/>
    </source>
</evidence>
<accession>A0A1G6GJM1</accession>
<dbReference type="PROSITE" id="PS51819">
    <property type="entry name" value="VOC"/>
    <property type="match status" value="2"/>
</dbReference>
<sequence length="332" mass="38310">MATFEYQNIFGQVKLGYVIAESQKFDEWISFMQKCLGLHLAEHTEQQLSFRIDDYEKRFIVQRGDAEDVTHIGFQVENKLVLEQIIGRFDQREIQYAIGETTDAQARGVQAFWYVQGPKGIQLELFIDEVRTDQPLTMQSSGFYTADSGMGHVAITSQKPEKMIRFWQEFFDARLTDTVEQKINGVTLDVTFLRLNERHHSIAVAETRGVHLDPIRTSIQHMNLQVLDLEDVTMAYQRCKDNGFAVAWEVGQHTNDREVSFYVASPSGFEVELGWAPIKIDEATWQPIKHTSISVWGHQPKPPSKVHKLMHEFGQISESLKKLRRDEYSPID</sequence>
<evidence type="ECO:0000259" key="1">
    <source>
        <dbReference type="PROSITE" id="PS51819"/>
    </source>
</evidence>
<feature type="domain" description="VOC" evidence="1">
    <location>
        <begin position="149"/>
        <end position="276"/>
    </location>
</feature>
<dbReference type="InterPro" id="IPR037523">
    <property type="entry name" value="VOC_core"/>
</dbReference>
<name>A0A1G6GJM1_9GAMM</name>
<keyword evidence="3" id="KW-1185">Reference proteome</keyword>
<dbReference type="OrthoDB" id="9803142at2"/>
<keyword evidence="2" id="KW-0560">Oxidoreductase</keyword>
<dbReference type="GO" id="GO:0051213">
    <property type="term" value="F:dioxygenase activity"/>
    <property type="evidence" value="ECO:0007669"/>
    <property type="project" value="UniProtKB-KW"/>
</dbReference>
<dbReference type="EMBL" id="FMYK01000001">
    <property type="protein sequence ID" value="SDB82140.1"/>
    <property type="molecule type" value="Genomic_DNA"/>
</dbReference>
<dbReference type="Pfam" id="PF22632">
    <property type="entry name" value="BphC_D1"/>
    <property type="match status" value="1"/>
</dbReference>